<keyword evidence="1" id="KW-0812">Transmembrane</keyword>
<dbReference type="EMBL" id="QWET01000014">
    <property type="protein sequence ID" value="RIH63979.1"/>
    <property type="molecule type" value="Genomic_DNA"/>
</dbReference>
<gene>
    <name evidence="2" type="ORF">D1164_16730</name>
</gene>
<feature type="transmembrane region" description="Helical" evidence="1">
    <location>
        <begin position="29"/>
        <end position="46"/>
    </location>
</feature>
<dbReference type="Proteomes" id="UP000266441">
    <property type="component" value="Unassembled WGS sequence"/>
</dbReference>
<reference evidence="2 3" key="1">
    <citation type="journal article" date="2015" name="Int. J. Syst. Evol. Microbiol.">
        <title>Mariniphaga sediminis sp. nov., isolated from coastal sediment.</title>
        <authorList>
            <person name="Wang F.Q."/>
            <person name="Shen Q.Y."/>
            <person name="Chen G.J."/>
            <person name="Du Z.J."/>
        </authorList>
    </citation>
    <scope>NUCLEOTIDE SEQUENCE [LARGE SCALE GENOMIC DNA]</scope>
    <source>
        <strain evidence="2 3">SY21</strain>
    </source>
</reference>
<evidence type="ECO:0008006" key="4">
    <source>
        <dbReference type="Google" id="ProtNLM"/>
    </source>
</evidence>
<proteinExistence type="predicted"/>
<sequence length="716" mass="81663">MFCRKIQAYILRLKYYGKIYKWFIMKREITIIICSFILSLIVFTISCKREVLIQDNNKAYVSFRIGPAQSLPGQRFNELLDLFDKYQGVTDEITFFTHVTHAPLPLEKFSEHVTILKQRMEQARQRGYKTGINILTTIGHHNEDLENSLKGDYTFMTGIDGNVSHGSFCPNDDNMREYIRTIYELTTEANPDYIWIDDDVRLGHMPIGYGCFCDNCLKIFEQETGARYTRESLKKAFNEGTKEEKLKVREEWLQHNRNTIARLFTLVEETVHGIRPDMPLGFMTGDRFFEGYDFDNWAKILAGADNAPVMWRPGGGFYGDTNTDGLAGKSHDIGRQVSVLPEDIVSIQSEIECFPYQRLKKAANIVALEACSHIASGCTGTAFNVLSMYDEPLDEYEPLMARLQESRPFFDLMAKSLGRSAITGVNTLWNKDSYITGNLEDGNWVSAGNPVTGHDMYTIGIPACYSVNNGQVTILGKDNVYAFSKQQIEELLSGGVYMDAEALQQLNKMGFGELTGFEVESSADVDRIERFATHPLNGSFAGRERDNRQSFWKSLAYTLRKTDEKAQVLSRLIDYTGEEVSDCTMGVFENKLGGRICVAGYYPWNFMENLSKSSQMKSVFRWLSKDSLPGYIASFHRMNLWIREPQDGKMALAFSNSSFDPAKDVTLMLRTESKEIKVYDMECRETVIRSSGEDGPYQKFVIPEVEPWQMRLVVTQ</sequence>
<keyword evidence="1" id="KW-1133">Transmembrane helix</keyword>
<keyword evidence="1" id="KW-0472">Membrane</keyword>
<dbReference type="AlphaFoldDB" id="A0A399CX03"/>
<evidence type="ECO:0000313" key="2">
    <source>
        <dbReference type="EMBL" id="RIH63979.1"/>
    </source>
</evidence>
<accession>A0A399CX03</accession>
<organism evidence="2 3">
    <name type="scientific">Mariniphaga sediminis</name>
    <dbReference type="NCBI Taxonomy" id="1628158"/>
    <lineage>
        <taxon>Bacteria</taxon>
        <taxon>Pseudomonadati</taxon>
        <taxon>Bacteroidota</taxon>
        <taxon>Bacteroidia</taxon>
        <taxon>Marinilabiliales</taxon>
        <taxon>Prolixibacteraceae</taxon>
        <taxon>Mariniphaga</taxon>
    </lineage>
</organism>
<evidence type="ECO:0000313" key="3">
    <source>
        <dbReference type="Proteomes" id="UP000266441"/>
    </source>
</evidence>
<comment type="caution">
    <text evidence="2">The sequence shown here is derived from an EMBL/GenBank/DDBJ whole genome shotgun (WGS) entry which is preliminary data.</text>
</comment>
<protein>
    <recommendedName>
        <fullName evidence="4">Beta-galactosidase trimerisation domain-containing protein</fullName>
    </recommendedName>
</protein>
<keyword evidence="3" id="KW-1185">Reference proteome</keyword>
<name>A0A399CX03_9BACT</name>
<evidence type="ECO:0000256" key="1">
    <source>
        <dbReference type="SAM" id="Phobius"/>
    </source>
</evidence>